<reference evidence="3" key="1">
    <citation type="journal article" date="2014" name="Proc. Natl. Acad. Sci. U.S.A.">
        <title>Extensive sampling of basidiomycete genomes demonstrates inadequacy of the white-rot/brown-rot paradigm for wood decay fungi.</title>
        <authorList>
            <person name="Riley R."/>
            <person name="Salamov A.A."/>
            <person name="Brown D.W."/>
            <person name="Nagy L.G."/>
            <person name="Floudas D."/>
            <person name="Held B.W."/>
            <person name="Levasseur A."/>
            <person name="Lombard V."/>
            <person name="Morin E."/>
            <person name="Otillar R."/>
            <person name="Lindquist E.A."/>
            <person name="Sun H."/>
            <person name="LaButti K.M."/>
            <person name="Schmutz J."/>
            <person name="Jabbour D."/>
            <person name="Luo H."/>
            <person name="Baker S.E."/>
            <person name="Pisabarro A.G."/>
            <person name="Walton J.D."/>
            <person name="Blanchette R.A."/>
            <person name="Henrissat B."/>
            <person name="Martin F."/>
            <person name="Cullen D."/>
            <person name="Hibbett D.S."/>
            <person name="Grigoriev I.V."/>
        </authorList>
    </citation>
    <scope>NUCLEOTIDE SEQUENCE [LARGE SCALE GENOMIC DNA]</scope>
    <source>
        <strain evidence="3">FD-172 SS1</strain>
    </source>
</reference>
<dbReference type="InParanoid" id="A0A067MAC5"/>
<sequence>MRSMLGGLAGSARSWMNLMRGEPMSILRWIAPILGTSVRLSPVVTRKRAWTHVFVEGSSSKKQKTQRTSGSMAQSPGITAQHRVRFQLTEATLPPVQNPTATSSTTATLPTANLPHATPALLQVYKAAPEGYTIPDRLEKMIMTPSEPVTRRSGGKGVARNLRRENGNIHERLVGRIGELERSVLETRVAREAQIKKTRLLLESLEG</sequence>
<proteinExistence type="predicted"/>
<evidence type="ECO:0000313" key="2">
    <source>
        <dbReference type="EMBL" id="KDQ08556.1"/>
    </source>
</evidence>
<organism evidence="2 3">
    <name type="scientific">Botryobasidium botryosum (strain FD-172 SS1)</name>
    <dbReference type="NCBI Taxonomy" id="930990"/>
    <lineage>
        <taxon>Eukaryota</taxon>
        <taxon>Fungi</taxon>
        <taxon>Dikarya</taxon>
        <taxon>Basidiomycota</taxon>
        <taxon>Agaricomycotina</taxon>
        <taxon>Agaricomycetes</taxon>
        <taxon>Cantharellales</taxon>
        <taxon>Botryobasidiaceae</taxon>
        <taxon>Botryobasidium</taxon>
    </lineage>
</organism>
<dbReference type="HOGENOM" id="CLU_1326189_0_0_1"/>
<gene>
    <name evidence="2" type="ORF">BOTBODRAFT_148650</name>
</gene>
<feature type="region of interest" description="Disordered" evidence="1">
    <location>
        <begin position="56"/>
        <end position="78"/>
    </location>
</feature>
<dbReference type="AlphaFoldDB" id="A0A067MAC5"/>
<evidence type="ECO:0000256" key="1">
    <source>
        <dbReference type="SAM" id="MobiDB-lite"/>
    </source>
</evidence>
<evidence type="ECO:0000313" key="3">
    <source>
        <dbReference type="Proteomes" id="UP000027195"/>
    </source>
</evidence>
<dbReference type="EMBL" id="KL198089">
    <property type="protein sequence ID" value="KDQ08556.1"/>
    <property type="molecule type" value="Genomic_DNA"/>
</dbReference>
<protein>
    <submittedName>
        <fullName evidence="2">Uncharacterized protein</fullName>
    </submittedName>
</protein>
<keyword evidence="3" id="KW-1185">Reference proteome</keyword>
<accession>A0A067MAC5</accession>
<name>A0A067MAC5_BOTB1</name>
<dbReference type="Proteomes" id="UP000027195">
    <property type="component" value="Unassembled WGS sequence"/>
</dbReference>